<feature type="compositionally biased region" description="Polar residues" evidence="1">
    <location>
        <begin position="142"/>
        <end position="154"/>
    </location>
</feature>
<keyword evidence="3" id="KW-1185">Reference proteome</keyword>
<dbReference type="Proteomes" id="UP000076532">
    <property type="component" value="Unassembled WGS sequence"/>
</dbReference>
<accession>A0A166EQ37</accession>
<dbReference type="AlphaFoldDB" id="A0A166EQ37"/>
<sequence>MGRATFGRSGSEAYTAASDVTDTAHNRPVPRLAHPPPPPPPRPAPSLPLWNGSGSSTNGRADPDPPLPRPWAKLTLLLPSSFPVSSASSSALVLKVRVYGWPESISRDISGVLSQPRYLGSSLPKGARSAEAFSRTYALESDSGTQHAIPTNETAGRDTHAQHRYPSRCAASPPPRPARRTRPPLRGARPFLIMSPITSLGIAGMGNMGVNMGMGNVGANMEGGRCSVLSLYWNYFLLLGSELELRLVSISVIDIMMMVMSINAMQCKGCTHKLSRFHPFDRSDLGNHYNMWHTT</sequence>
<feature type="region of interest" description="Disordered" evidence="1">
    <location>
        <begin position="1"/>
        <end position="67"/>
    </location>
</feature>
<evidence type="ECO:0000313" key="2">
    <source>
        <dbReference type="EMBL" id="KZP15988.1"/>
    </source>
</evidence>
<dbReference type="EMBL" id="KV417598">
    <property type="protein sequence ID" value="KZP15988.1"/>
    <property type="molecule type" value="Genomic_DNA"/>
</dbReference>
<name>A0A166EQ37_9AGAM</name>
<gene>
    <name evidence="2" type="ORF">FIBSPDRAFT_68188</name>
</gene>
<feature type="compositionally biased region" description="Pro residues" evidence="1">
    <location>
        <begin position="33"/>
        <end position="46"/>
    </location>
</feature>
<evidence type="ECO:0000313" key="3">
    <source>
        <dbReference type="Proteomes" id="UP000076532"/>
    </source>
</evidence>
<organism evidence="2 3">
    <name type="scientific">Athelia psychrophila</name>
    <dbReference type="NCBI Taxonomy" id="1759441"/>
    <lineage>
        <taxon>Eukaryota</taxon>
        <taxon>Fungi</taxon>
        <taxon>Dikarya</taxon>
        <taxon>Basidiomycota</taxon>
        <taxon>Agaricomycotina</taxon>
        <taxon>Agaricomycetes</taxon>
        <taxon>Agaricomycetidae</taxon>
        <taxon>Atheliales</taxon>
        <taxon>Atheliaceae</taxon>
        <taxon>Athelia</taxon>
    </lineage>
</organism>
<reference evidence="2 3" key="1">
    <citation type="journal article" date="2016" name="Mol. Biol. Evol.">
        <title>Comparative Genomics of Early-Diverging Mushroom-Forming Fungi Provides Insights into the Origins of Lignocellulose Decay Capabilities.</title>
        <authorList>
            <person name="Nagy L.G."/>
            <person name="Riley R."/>
            <person name="Tritt A."/>
            <person name="Adam C."/>
            <person name="Daum C."/>
            <person name="Floudas D."/>
            <person name="Sun H."/>
            <person name="Yadav J.S."/>
            <person name="Pangilinan J."/>
            <person name="Larsson K.H."/>
            <person name="Matsuura K."/>
            <person name="Barry K."/>
            <person name="Labutti K."/>
            <person name="Kuo R."/>
            <person name="Ohm R.A."/>
            <person name="Bhattacharya S.S."/>
            <person name="Shirouzu T."/>
            <person name="Yoshinaga Y."/>
            <person name="Martin F.M."/>
            <person name="Grigoriev I.V."/>
            <person name="Hibbett D.S."/>
        </authorList>
    </citation>
    <scope>NUCLEOTIDE SEQUENCE [LARGE SCALE GENOMIC DNA]</scope>
    <source>
        <strain evidence="2 3">CBS 109695</strain>
    </source>
</reference>
<proteinExistence type="predicted"/>
<protein>
    <submittedName>
        <fullName evidence="2">Uncharacterized protein</fullName>
    </submittedName>
</protein>
<evidence type="ECO:0000256" key="1">
    <source>
        <dbReference type="SAM" id="MobiDB-lite"/>
    </source>
</evidence>
<feature type="region of interest" description="Disordered" evidence="1">
    <location>
        <begin position="141"/>
        <end position="185"/>
    </location>
</feature>